<dbReference type="GO" id="GO:0005737">
    <property type="term" value="C:cytoplasm"/>
    <property type="evidence" value="ECO:0007669"/>
    <property type="project" value="TreeGrafter"/>
</dbReference>
<dbReference type="Gene3D" id="3.40.50.1360">
    <property type="match status" value="1"/>
</dbReference>
<protein>
    <submittedName>
        <fullName evidence="2">Glucosamine-6-phosphate deaminase</fullName>
        <ecNumber evidence="2">3.5.99.6</ecNumber>
    </submittedName>
</protein>
<dbReference type="EMBL" id="CP036272">
    <property type="protein sequence ID" value="QDT61341.1"/>
    <property type="molecule type" value="Genomic_DNA"/>
</dbReference>
<dbReference type="GO" id="GO:0006043">
    <property type="term" value="P:glucosamine catabolic process"/>
    <property type="evidence" value="ECO:0007669"/>
    <property type="project" value="TreeGrafter"/>
</dbReference>
<organism evidence="2 3">
    <name type="scientific">Stieleria bergensis</name>
    <dbReference type="NCBI Taxonomy" id="2528025"/>
    <lineage>
        <taxon>Bacteria</taxon>
        <taxon>Pseudomonadati</taxon>
        <taxon>Planctomycetota</taxon>
        <taxon>Planctomycetia</taxon>
        <taxon>Pirellulales</taxon>
        <taxon>Pirellulaceae</taxon>
        <taxon>Stieleria</taxon>
    </lineage>
</organism>
<dbReference type="PANTHER" id="PTHR11280">
    <property type="entry name" value="GLUCOSAMINE-6-PHOSPHATE ISOMERASE"/>
    <property type="match status" value="1"/>
</dbReference>
<dbReference type="Pfam" id="PF01182">
    <property type="entry name" value="Glucosamine_iso"/>
    <property type="match status" value="1"/>
</dbReference>
<dbReference type="GO" id="GO:0004342">
    <property type="term" value="F:glucosamine-6-phosphate deaminase activity"/>
    <property type="evidence" value="ECO:0007669"/>
    <property type="project" value="UniProtKB-EC"/>
</dbReference>
<evidence type="ECO:0000259" key="1">
    <source>
        <dbReference type="Pfam" id="PF01182"/>
    </source>
</evidence>
<evidence type="ECO:0000313" key="3">
    <source>
        <dbReference type="Proteomes" id="UP000315003"/>
    </source>
</evidence>
<dbReference type="InterPro" id="IPR006148">
    <property type="entry name" value="Glc/Gal-6P_isomerase"/>
</dbReference>
<dbReference type="InterPro" id="IPR037171">
    <property type="entry name" value="NagB/RpiA_transferase-like"/>
</dbReference>
<dbReference type="CDD" id="cd01399">
    <property type="entry name" value="GlcN6P_deaminase"/>
    <property type="match status" value="1"/>
</dbReference>
<proteinExistence type="predicted"/>
<dbReference type="SUPFAM" id="SSF100950">
    <property type="entry name" value="NagB/RpiA/CoA transferase-like"/>
    <property type="match status" value="1"/>
</dbReference>
<evidence type="ECO:0000313" key="2">
    <source>
        <dbReference type="EMBL" id="QDT61341.1"/>
    </source>
</evidence>
<keyword evidence="2" id="KW-0378">Hydrolase</keyword>
<dbReference type="GO" id="GO:0005975">
    <property type="term" value="P:carbohydrate metabolic process"/>
    <property type="evidence" value="ECO:0007669"/>
    <property type="project" value="InterPro"/>
</dbReference>
<dbReference type="AlphaFoldDB" id="A0A517SZ73"/>
<dbReference type="GO" id="GO:0019262">
    <property type="term" value="P:N-acetylneuraminate catabolic process"/>
    <property type="evidence" value="ECO:0007669"/>
    <property type="project" value="TreeGrafter"/>
</dbReference>
<dbReference type="PANTHER" id="PTHR11280:SF6">
    <property type="entry name" value="GLUCOSAMINE-6-PHOSPHATE ISOMERASE NAGB"/>
    <property type="match status" value="1"/>
</dbReference>
<feature type="domain" description="Glucosamine/galactosamine-6-phosphate isomerase" evidence="1">
    <location>
        <begin position="17"/>
        <end position="225"/>
    </location>
</feature>
<name>A0A517SZ73_9BACT</name>
<keyword evidence="3" id="KW-1185">Reference proteome</keyword>
<dbReference type="GO" id="GO:0042802">
    <property type="term" value="F:identical protein binding"/>
    <property type="evidence" value="ECO:0007669"/>
    <property type="project" value="TreeGrafter"/>
</dbReference>
<dbReference type="EC" id="3.5.99.6" evidence="2"/>
<sequence>MKTVVTPDAGQMGVYSATGAAEVIREAIRQRGRASIVVATGASQFEVLANLIKQPDIDWSRVHGFHLDEYVGIDSSHPASFCGYLKQRFVDHVPLASFQYLPGDQDPQQVIQQAGDAISKVEIDVALIGIGENAHLAFNDPPADFETEAPYLVVDLDHACRMQQVGEGWFDGLESVPTQAISMSIKQILKSKAIFCSVPDQRKADAVAKTLAGPIDPAVPSTILTTHPNAYLVIDQAAASRIDQASLAEAEHVS</sequence>
<gene>
    <name evidence="2" type="primary">nagB_2</name>
    <name evidence="2" type="ORF">SV7mr_38760</name>
</gene>
<dbReference type="Proteomes" id="UP000315003">
    <property type="component" value="Chromosome"/>
</dbReference>
<reference evidence="2 3" key="1">
    <citation type="submission" date="2019-02" db="EMBL/GenBank/DDBJ databases">
        <title>Deep-cultivation of Planctomycetes and their phenomic and genomic characterization uncovers novel biology.</title>
        <authorList>
            <person name="Wiegand S."/>
            <person name="Jogler M."/>
            <person name="Boedeker C."/>
            <person name="Pinto D."/>
            <person name="Vollmers J."/>
            <person name="Rivas-Marin E."/>
            <person name="Kohn T."/>
            <person name="Peeters S.H."/>
            <person name="Heuer A."/>
            <person name="Rast P."/>
            <person name="Oberbeckmann S."/>
            <person name="Bunk B."/>
            <person name="Jeske O."/>
            <person name="Meyerdierks A."/>
            <person name="Storesund J.E."/>
            <person name="Kallscheuer N."/>
            <person name="Luecker S."/>
            <person name="Lage O.M."/>
            <person name="Pohl T."/>
            <person name="Merkel B.J."/>
            <person name="Hornburger P."/>
            <person name="Mueller R.-W."/>
            <person name="Bruemmer F."/>
            <person name="Labrenz M."/>
            <person name="Spormann A.M."/>
            <person name="Op den Camp H."/>
            <person name="Overmann J."/>
            <person name="Amann R."/>
            <person name="Jetten M.S.M."/>
            <person name="Mascher T."/>
            <person name="Medema M.H."/>
            <person name="Devos D.P."/>
            <person name="Kaster A.-K."/>
            <person name="Ovreas L."/>
            <person name="Rohde M."/>
            <person name="Galperin M.Y."/>
            <person name="Jogler C."/>
        </authorList>
    </citation>
    <scope>NUCLEOTIDE SEQUENCE [LARGE SCALE GENOMIC DNA]</scope>
    <source>
        <strain evidence="2 3">SV_7m_r</strain>
    </source>
</reference>
<dbReference type="InterPro" id="IPR004547">
    <property type="entry name" value="Glucosamine6P_isomerase"/>
</dbReference>
<dbReference type="GO" id="GO:0006046">
    <property type="term" value="P:N-acetylglucosamine catabolic process"/>
    <property type="evidence" value="ECO:0007669"/>
    <property type="project" value="TreeGrafter"/>
</dbReference>
<accession>A0A517SZ73</accession>
<dbReference type="RefSeq" id="WP_419187563.1">
    <property type="nucleotide sequence ID" value="NZ_CP036272.1"/>
</dbReference>